<proteinExistence type="predicted"/>
<evidence type="ECO:0000313" key="2">
    <source>
        <dbReference type="EMBL" id="KAJ3258270.1"/>
    </source>
</evidence>
<comment type="caution">
    <text evidence="2">The sequence shown here is derived from an EMBL/GenBank/DDBJ whole genome shotgun (WGS) entry which is preliminary data.</text>
</comment>
<organism evidence="2 3">
    <name type="scientific">Boothiomyces macroporosus</name>
    <dbReference type="NCBI Taxonomy" id="261099"/>
    <lineage>
        <taxon>Eukaryota</taxon>
        <taxon>Fungi</taxon>
        <taxon>Fungi incertae sedis</taxon>
        <taxon>Chytridiomycota</taxon>
        <taxon>Chytridiomycota incertae sedis</taxon>
        <taxon>Chytridiomycetes</taxon>
        <taxon>Rhizophydiales</taxon>
        <taxon>Terramycetaceae</taxon>
        <taxon>Boothiomyces</taxon>
    </lineage>
</organism>
<evidence type="ECO:0000259" key="1">
    <source>
        <dbReference type="Pfam" id="PF17246"/>
    </source>
</evidence>
<name>A0AAD5UKD6_9FUNG</name>
<protein>
    <recommendedName>
        <fullName evidence="1">Cell division control protein 24 OB domain-containing protein</fullName>
    </recommendedName>
</protein>
<feature type="domain" description="Cell division control protein 24 OB" evidence="1">
    <location>
        <begin position="13"/>
        <end position="54"/>
    </location>
</feature>
<dbReference type="AlphaFoldDB" id="A0AAD5UKD6"/>
<sequence length="161" mass="18774">MEILDFADSLQQSFGLPWNFIATTLFKLMMDYPGGITRTIIESSLEQNKPKKHKLSDLLQYGVYYCKYDSGYLMDTCSKIEHFLHSKYLAFIDQGYPLRITNVITVSQLEDDEFIKYILPTESVVFEIPSKCKIVEETKDFLEDSRQNMKLYLKVIKANPD</sequence>
<dbReference type="EMBL" id="JADGKB010000029">
    <property type="protein sequence ID" value="KAJ3258270.1"/>
    <property type="molecule type" value="Genomic_DNA"/>
</dbReference>
<evidence type="ECO:0000313" key="3">
    <source>
        <dbReference type="Proteomes" id="UP001210925"/>
    </source>
</evidence>
<dbReference type="Proteomes" id="UP001210925">
    <property type="component" value="Unassembled WGS sequence"/>
</dbReference>
<reference evidence="2" key="1">
    <citation type="submission" date="2020-05" db="EMBL/GenBank/DDBJ databases">
        <title>Phylogenomic resolution of chytrid fungi.</title>
        <authorList>
            <person name="Stajich J.E."/>
            <person name="Amses K."/>
            <person name="Simmons R."/>
            <person name="Seto K."/>
            <person name="Myers J."/>
            <person name="Bonds A."/>
            <person name="Quandt C.A."/>
            <person name="Barry K."/>
            <person name="Liu P."/>
            <person name="Grigoriev I."/>
            <person name="Longcore J.E."/>
            <person name="James T.Y."/>
        </authorList>
    </citation>
    <scope>NUCLEOTIDE SEQUENCE</scope>
    <source>
        <strain evidence="2">PLAUS21</strain>
    </source>
</reference>
<keyword evidence="3" id="KW-1185">Reference proteome</keyword>
<accession>A0AAD5UKD6</accession>
<gene>
    <name evidence="2" type="ORF">HK103_003751</name>
</gene>
<dbReference type="InterPro" id="IPR035201">
    <property type="entry name" value="Cdc24_OB1"/>
</dbReference>
<dbReference type="Pfam" id="PF17246">
    <property type="entry name" value="CDC24_OB1"/>
    <property type="match status" value="1"/>
</dbReference>